<evidence type="ECO:0000313" key="2">
    <source>
        <dbReference type="Proteomes" id="UP000199600"/>
    </source>
</evidence>
<dbReference type="InterPro" id="IPR016631">
    <property type="entry name" value="Regulatory_RpfE"/>
</dbReference>
<organism evidence="1 2">
    <name type="scientific">Candidatus Propionivibrio aalborgensis</name>
    <dbReference type="NCBI Taxonomy" id="1860101"/>
    <lineage>
        <taxon>Bacteria</taxon>
        <taxon>Pseudomonadati</taxon>
        <taxon>Pseudomonadota</taxon>
        <taxon>Betaproteobacteria</taxon>
        <taxon>Rhodocyclales</taxon>
        <taxon>Rhodocyclaceae</taxon>
        <taxon>Propionivibrio</taxon>
    </lineage>
</organism>
<reference evidence="1 2" key="1">
    <citation type="submission" date="2016-06" db="EMBL/GenBank/DDBJ databases">
        <authorList>
            <person name="Kjaerup R.B."/>
            <person name="Dalgaard T.S."/>
            <person name="Juul-Madsen H.R."/>
        </authorList>
    </citation>
    <scope>NUCLEOTIDE SEQUENCE [LARGE SCALE GENOMIC DNA]</scope>
    <source>
        <strain evidence="1">2</strain>
    </source>
</reference>
<dbReference type="AlphaFoldDB" id="A0A1A8XGM1"/>
<dbReference type="EMBL" id="FLQY01000013">
    <property type="protein sequence ID" value="SBT03851.1"/>
    <property type="molecule type" value="Genomic_DNA"/>
</dbReference>
<dbReference type="PIRSF" id="PIRSF015283">
    <property type="entry name" value="Regulatory_RpfE"/>
    <property type="match status" value="1"/>
</dbReference>
<keyword evidence="2" id="KW-1185">Reference proteome</keyword>
<gene>
    <name evidence="1" type="ORF">PROAA_110006</name>
</gene>
<dbReference type="RefSeq" id="WP_186409570.1">
    <property type="nucleotide sequence ID" value="NZ_FLQY01000013.1"/>
</dbReference>
<proteinExistence type="predicted"/>
<name>A0A1A8XGM1_9RHOO</name>
<evidence type="ECO:0000313" key="1">
    <source>
        <dbReference type="EMBL" id="SBT03851.1"/>
    </source>
</evidence>
<accession>A0A1A8XGM1</accession>
<dbReference type="Proteomes" id="UP000199600">
    <property type="component" value="Unassembled WGS sequence"/>
</dbReference>
<sequence length="358" mass="39821">MQLTLLIPELIWPEPDDRDAFDDLDCPALNLLLARSRMTRRPPQSLEATLTDAFGHAEGAPYAAFRLLGETDDGQAPLLGGDAWWLCSDPVHLRFHQESLILADSGSFDIALEEAQSLTDELNRHFSVLGRFHVATADRWYLQLDKHAGLDHFDAPPLSAVAGRSVERLLTASSHAQNLRQLLVDAQMLLHAHATNRKREDEGRMPINSLWLWGAGTLPPRIESRFDGVWSSNPLALGLARAAGVPTHPVPADANALFAHAARDTRHLVVLEDLLTAVHYENGEAYRIALAGQNGLEKRWFAPLRKALVNGRITDLRIEASTAYAALDWQCRRSDQLKLWRRPQPLGELAKHLAKDTA</sequence>
<evidence type="ECO:0008006" key="3">
    <source>
        <dbReference type="Google" id="ProtNLM"/>
    </source>
</evidence>
<protein>
    <recommendedName>
        <fullName evidence="3">Regulatory protein, RpfE type</fullName>
    </recommendedName>
</protein>